<dbReference type="GO" id="GO:0008758">
    <property type="term" value="F:UDP-2,3-diacylglucosamine hydrolase activity"/>
    <property type="evidence" value="ECO:0007669"/>
    <property type="project" value="TreeGrafter"/>
</dbReference>
<dbReference type="GO" id="GO:0046872">
    <property type="term" value="F:metal ion binding"/>
    <property type="evidence" value="ECO:0007669"/>
    <property type="project" value="UniProtKB-KW"/>
</dbReference>
<accession>A0A0G0W9K3</accession>
<dbReference type="GO" id="GO:0016020">
    <property type="term" value="C:membrane"/>
    <property type="evidence" value="ECO:0007669"/>
    <property type="project" value="GOC"/>
</dbReference>
<dbReference type="Gene3D" id="3.60.21.10">
    <property type="match status" value="1"/>
</dbReference>
<dbReference type="InterPro" id="IPR004843">
    <property type="entry name" value="Calcineurin-like_PHP"/>
</dbReference>
<protein>
    <submittedName>
        <fullName evidence="4">Metallophosphoesterase</fullName>
    </submittedName>
</protein>
<sequence>MARIAVVADLHVHEQSKGYIKKLFLRRDINKEADILLIGGDLTQNGKIREAEILLEELKVVKIPIYAVLGNHDYQLNKKDKIIEVLKDKVLVLDGDGIDIEIKGFKVGIAGVKGFCGGFEPHVAQAYGEKALKDFVFAGDREAEKLDEALSELESDVKIALLHYSPVKETIIGEFPEIFAFLGSKKLSVPLDYHKVSIAFHGHAHHGTIIGKTDGGIEVHNATRILYHNNYIVFELKEGKWIRKF</sequence>
<comment type="caution">
    <text evidence="4">The sequence shown here is derived from an EMBL/GenBank/DDBJ whole genome shotgun (WGS) entry which is preliminary data.</text>
</comment>
<feature type="domain" description="Calcineurin-like phosphoesterase" evidence="3">
    <location>
        <begin position="3"/>
        <end position="206"/>
    </location>
</feature>
<organism evidence="4 5">
    <name type="scientific">candidate division CPR2 bacterium GW2011_GWC1_41_48</name>
    <dbReference type="NCBI Taxonomy" id="1618344"/>
    <lineage>
        <taxon>Bacteria</taxon>
        <taxon>Bacteria division CPR2</taxon>
    </lineage>
</organism>
<name>A0A0G0W9K3_UNCC2</name>
<keyword evidence="1" id="KW-0479">Metal-binding</keyword>
<gene>
    <name evidence="4" type="ORF">UU65_C0001G0035</name>
</gene>
<dbReference type="PANTHER" id="PTHR31302">
    <property type="entry name" value="TRANSMEMBRANE PROTEIN WITH METALLOPHOSPHOESTERASE DOMAIN-RELATED"/>
    <property type="match status" value="1"/>
</dbReference>
<evidence type="ECO:0000259" key="3">
    <source>
        <dbReference type="Pfam" id="PF00149"/>
    </source>
</evidence>
<dbReference type="Proteomes" id="UP000033869">
    <property type="component" value="Unassembled WGS sequence"/>
</dbReference>
<dbReference type="InterPro" id="IPR051158">
    <property type="entry name" value="Metallophosphoesterase_sf"/>
</dbReference>
<evidence type="ECO:0000256" key="2">
    <source>
        <dbReference type="ARBA" id="ARBA00022801"/>
    </source>
</evidence>
<dbReference type="InterPro" id="IPR029052">
    <property type="entry name" value="Metallo-depent_PP-like"/>
</dbReference>
<evidence type="ECO:0000256" key="1">
    <source>
        <dbReference type="ARBA" id="ARBA00022723"/>
    </source>
</evidence>
<dbReference type="SUPFAM" id="SSF56300">
    <property type="entry name" value="Metallo-dependent phosphatases"/>
    <property type="match status" value="1"/>
</dbReference>
<keyword evidence="2" id="KW-0378">Hydrolase</keyword>
<dbReference type="PANTHER" id="PTHR31302:SF31">
    <property type="entry name" value="PHOSPHODIESTERASE YAEI"/>
    <property type="match status" value="1"/>
</dbReference>
<dbReference type="AlphaFoldDB" id="A0A0G0W9K3"/>
<dbReference type="Pfam" id="PF00149">
    <property type="entry name" value="Metallophos"/>
    <property type="match status" value="1"/>
</dbReference>
<evidence type="ECO:0000313" key="4">
    <source>
        <dbReference type="EMBL" id="KKS09630.1"/>
    </source>
</evidence>
<evidence type="ECO:0000313" key="5">
    <source>
        <dbReference type="Proteomes" id="UP000033869"/>
    </source>
</evidence>
<reference evidence="4 5" key="1">
    <citation type="journal article" date="2015" name="Nature">
        <title>rRNA introns, odd ribosomes, and small enigmatic genomes across a large radiation of phyla.</title>
        <authorList>
            <person name="Brown C.T."/>
            <person name="Hug L.A."/>
            <person name="Thomas B.C."/>
            <person name="Sharon I."/>
            <person name="Castelle C.J."/>
            <person name="Singh A."/>
            <person name="Wilkins M.J."/>
            <person name="Williams K.H."/>
            <person name="Banfield J.F."/>
        </authorList>
    </citation>
    <scope>NUCLEOTIDE SEQUENCE [LARGE SCALE GENOMIC DNA]</scope>
</reference>
<dbReference type="GO" id="GO:0009245">
    <property type="term" value="P:lipid A biosynthetic process"/>
    <property type="evidence" value="ECO:0007669"/>
    <property type="project" value="TreeGrafter"/>
</dbReference>
<dbReference type="EMBL" id="LCBL01000001">
    <property type="protein sequence ID" value="KKS09630.1"/>
    <property type="molecule type" value="Genomic_DNA"/>
</dbReference>
<proteinExistence type="predicted"/>